<gene>
    <name evidence="1" type="ORF">EDWATA_02763</name>
</gene>
<comment type="caution">
    <text evidence="1">The sequence shown here is derived from an EMBL/GenBank/DDBJ whole genome shotgun (WGS) entry which is preliminary data.</text>
</comment>
<sequence>MGDAARGVTAMAATVGCLGRRRRDFFELRAMVPKSTQSAGYGALAVALRHQGIR</sequence>
<dbReference type="HOGENOM" id="CLU_3042938_0_0_6"/>
<proteinExistence type="predicted"/>
<name>D4F7M7_EDWTA</name>
<dbReference type="EMBL" id="ADGK01000238">
    <property type="protein sequence ID" value="EFE22233.1"/>
    <property type="molecule type" value="Genomic_DNA"/>
</dbReference>
<organism evidence="1 2">
    <name type="scientific">Edwardsiella tarda ATCC 23685</name>
    <dbReference type="NCBI Taxonomy" id="500638"/>
    <lineage>
        <taxon>Bacteria</taxon>
        <taxon>Pseudomonadati</taxon>
        <taxon>Pseudomonadota</taxon>
        <taxon>Gammaproteobacteria</taxon>
        <taxon>Enterobacterales</taxon>
        <taxon>Hafniaceae</taxon>
        <taxon>Edwardsiella</taxon>
    </lineage>
</organism>
<evidence type="ECO:0000313" key="2">
    <source>
        <dbReference type="Proteomes" id="UP000003692"/>
    </source>
</evidence>
<reference evidence="1 2" key="1">
    <citation type="submission" date="2010-02" db="EMBL/GenBank/DDBJ databases">
        <authorList>
            <person name="Weinstock G."/>
            <person name="Sodergren E."/>
            <person name="Clifton S."/>
            <person name="Fulton L."/>
            <person name="Fulton B."/>
            <person name="Courtney L."/>
            <person name="Fronick C."/>
            <person name="Harrison M."/>
            <person name="Strong C."/>
            <person name="Farmer C."/>
            <person name="Delahaunty K."/>
            <person name="Markovic C."/>
            <person name="Hall O."/>
            <person name="Minx P."/>
            <person name="Tomlinson C."/>
            <person name="Mitreva M."/>
            <person name="Nelson J."/>
            <person name="Hou S."/>
            <person name="Wollam A."/>
            <person name="Pepin K.H."/>
            <person name="Johnson M."/>
            <person name="Bhonagiri V."/>
            <person name="Zhang X."/>
            <person name="Suruliraj S."/>
            <person name="Warren W."/>
            <person name="Chinwalla A."/>
            <person name="Mardis E.R."/>
            <person name="Wilson R.K."/>
        </authorList>
    </citation>
    <scope>NUCLEOTIDE SEQUENCE [LARGE SCALE GENOMIC DNA]</scope>
    <source>
        <strain evidence="1 2">ATCC 23685</strain>
    </source>
</reference>
<accession>D4F7M7</accession>
<dbReference type="Proteomes" id="UP000003692">
    <property type="component" value="Unassembled WGS sequence"/>
</dbReference>
<protein>
    <submittedName>
        <fullName evidence="1">Uncharacterized protein</fullName>
    </submittedName>
</protein>
<dbReference type="AlphaFoldDB" id="D4F7M7"/>
<dbReference type="PROSITE" id="PS51257">
    <property type="entry name" value="PROKAR_LIPOPROTEIN"/>
    <property type="match status" value="1"/>
</dbReference>
<evidence type="ECO:0000313" key="1">
    <source>
        <dbReference type="EMBL" id="EFE22233.1"/>
    </source>
</evidence>